<proteinExistence type="predicted"/>
<dbReference type="EMBL" id="BK016058">
    <property type="protein sequence ID" value="DAF91618.1"/>
    <property type="molecule type" value="Genomic_DNA"/>
</dbReference>
<evidence type="ECO:0000313" key="1">
    <source>
        <dbReference type="EMBL" id="DAF91618.1"/>
    </source>
</evidence>
<name>A0A8S5UB48_9CAUD</name>
<sequence>MAWSKDVWCVLSVIKFTETFKPCVVLSIHQNVDEARRLVACQSLDKRWPTTARLIKYDRNIRDLKEGDILCGYAIDVILNYYERDRNSDVVRKVIREAD</sequence>
<accession>A0A8S5UB48</accession>
<organism evidence="1">
    <name type="scientific">Siphoviridae sp. ctcK97</name>
    <dbReference type="NCBI Taxonomy" id="2825571"/>
    <lineage>
        <taxon>Viruses</taxon>
        <taxon>Duplodnaviria</taxon>
        <taxon>Heunggongvirae</taxon>
        <taxon>Uroviricota</taxon>
        <taxon>Caudoviricetes</taxon>
    </lineage>
</organism>
<protein>
    <submittedName>
        <fullName evidence="1">Uncharacterized protein</fullName>
    </submittedName>
</protein>
<reference evidence="1" key="1">
    <citation type="journal article" date="2021" name="Proc. Natl. Acad. Sci. U.S.A.">
        <title>A Catalog of Tens of Thousands of Viruses from Human Metagenomes Reveals Hidden Associations with Chronic Diseases.</title>
        <authorList>
            <person name="Tisza M.J."/>
            <person name="Buck C.B."/>
        </authorList>
    </citation>
    <scope>NUCLEOTIDE SEQUENCE</scope>
    <source>
        <strain evidence="1">CtcK97</strain>
    </source>
</reference>